<dbReference type="InterPro" id="IPR006656">
    <property type="entry name" value="Mopterin_OxRdtase"/>
</dbReference>
<evidence type="ECO:0000256" key="2">
    <source>
        <dbReference type="ARBA" id="ARBA00022723"/>
    </source>
</evidence>
<dbReference type="GO" id="GO:0046872">
    <property type="term" value="F:metal ion binding"/>
    <property type="evidence" value="ECO:0007669"/>
    <property type="project" value="UniProtKB-KW"/>
</dbReference>
<dbReference type="Gene3D" id="3.40.50.740">
    <property type="match status" value="1"/>
</dbReference>
<keyword evidence="2" id="KW-0479">Metal-binding</keyword>
<dbReference type="EMBL" id="JXXE01000248">
    <property type="protein sequence ID" value="KIZ42599.1"/>
    <property type="molecule type" value="Genomic_DNA"/>
</dbReference>
<protein>
    <submittedName>
        <fullName evidence="6">Dehydrogenase</fullName>
    </submittedName>
</protein>
<dbReference type="PANTHER" id="PTHR43742:SF6">
    <property type="entry name" value="OXIDOREDUCTASE YYAE-RELATED"/>
    <property type="match status" value="1"/>
</dbReference>
<dbReference type="RefSeq" id="WP_044411001.1">
    <property type="nucleotide sequence ID" value="NZ_JXXE01000248.1"/>
</dbReference>
<dbReference type="InterPro" id="IPR009010">
    <property type="entry name" value="Asp_de-COase-like_dom_sf"/>
</dbReference>
<evidence type="ECO:0000256" key="3">
    <source>
        <dbReference type="ARBA" id="ARBA00023004"/>
    </source>
</evidence>
<evidence type="ECO:0000313" key="7">
    <source>
        <dbReference type="Proteomes" id="UP000032515"/>
    </source>
</evidence>
<dbReference type="InterPro" id="IPR037920">
    <property type="entry name" value="YoaE_C"/>
</dbReference>
<dbReference type="PANTHER" id="PTHR43742">
    <property type="entry name" value="TRIMETHYLAMINE-N-OXIDE REDUCTASE"/>
    <property type="match status" value="1"/>
</dbReference>
<dbReference type="SMART" id="SM00926">
    <property type="entry name" value="Molybdop_Fe4S4"/>
    <property type="match status" value="1"/>
</dbReference>
<comment type="caution">
    <text evidence="6">The sequence shown here is derived from an EMBL/GenBank/DDBJ whole genome shotgun (WGS) entry which is preliminary data.</text>
</comment>
<dbReference type="Gene3D" id="2.40.40.20">
    <property type="match status" value="1"/>
</dbReference>
<name>A0A0D7EP40_RHOPL</name>
<dbReference type="InterPro" id="IPR006963">
    <property type="entry name" value="Mopterin_OxRdtase_4Fe-4S_dom"/>
</dbReference>
<dbReference type="Pfam" id="PF01568">
    <property type="entry name" value="Molydop_binding"/>
    <property type="match status" value="1"/>
</dbReference>
<dbReference type="Gene3D" id="2.20.25.90">
    <property type="entry name" value="ADC-like domains"/>
    <property type="match status" value="1"/>
</dbReference>
<gene>
    <name evidence="6" type="ORF">OO17_12640</name>
</gene>
<evidence type="ECO:0000256" key="1">
    <source>
        <dbReference type="ARBA" id="ARBA00010312"/>
    </source>
</evidence>
<dbReference type="SUPFAM" id="SSF50692">
    <property type="entry name" value="ADC-like"/>
    <property type="match status" value="1"/>
</dbReference>
<keyword evidence="4" id="KW-0411">Iron-sulfur</keyword>
<dbReference type="AlphaFoldDB" id="A0A0D7EP40"/>
<sequence length="698" mass="75893">MKSKAPSTITTGLSVCPHDCPSACALEVELLNPRTIGRIRGAKSNSYTLGVICEKVARYAERIHHPERLLYPLKRIGAKGAGEFARISWAEALDLTAAAFLKAEQEHGAESVWPFYFAGTMGLVMRDGIERLRRAKGYSGMYATYCTALSWAGYHAGVGRLAGVDPRELQKSDLIVVWGGNPVNTQVNVMTHVGIARKTRGAKLACVDIYDTGTMKQADIKLLIRPGTDGALACAIMHVLFRDGHADRDYLAQYTDCPDEFERHLADKTPEWAARICDIAETEIEAFAALIGSTPRSFFRIGYGFTRSRNGAVNMHAVTSIPAVTGAWQHEGGGALHTNSGMYQWDKTLIEGRDADVPSGRMLDQSRIGAVLLGDASDLQGGPLVKAMLVQNTNPASVAPDQNQVKAGLSREDLFLCVHEQFMTETARYADVVLPATMFLEHDDIYQGGGHQHIMLGRKLVEAPGECRSNHEVIAALAQRVGASHRGFAMTPRDIIDETLTASGRPGLDRLEAESWIDVQTDFSTAHQIAGFGHSDGKYHFKPDWRQTAAYLGTRPLGPCQSLPAFPDHYPAIEEATDAFPFRLATSPARTFLNSTFTETPSSVKREHRPTVFVHPDDLAAAGLVSGDKVKLGSARGQVTLHCQSHPGQRRGVLIAESIWPNDAFEDGCGINTLTGADQPAPAGGGSFHDNRVWLQKA</sequence>
<dbReference type="SUPFAM" id="SSF53706">
    <property type="entry name" value="Formate dehydrogenase/DMSO reductase, domains 1-3"/>
    <property type="match status" value="1"/>
</dbReference>
<feature type="domain" description="4Fe-4S Mo/W bis-MGD-type" evidence="5">
    <location>
        <begin position="9"/>
        <end position="67"/>
    </location>
</feature>
<dbReference type="Pfam" id="PF00384">
    <property type="entry name" value="Molybdopterin"/>
    <property type="match status" value="1"/>
</dbReference>
<dbReference type="InterPro" id="IPR050612">
    <property type="entry name" value="Prok_Mopterin_Oxidored"/>
</dbReference>
<dbReference type="GO" id="GO:0016491">
    <property type="term" value="F:oxidoreductase activity"/>
    <property type="evidence" value="ECO:0007669"/>
    <property type="project" value="InterPro"/>
</dbReference>
<evidence type="ECO:0000256" key="4">
    <source>
        <dbReference type="ARBA" id="ARBA00023014"/>
    </source>
</evidence>
<organism evidence="6 7">
    <name type="scientific">Rhodopseudomonas palustris</name>
    <dbReference type="NCBI Taxonomy" id="1076"/>
    <lineage>
        <taxon>Bacteria</taxon>
        <taxon>Pseudomonadati</taxon>
        <taxon>Pseudomonadota</taxon>
        <taxon>Alphaproteobacteria</taxon>
        <taxon>Hyphomicrobiales</taxon>
        <taxon>Nitrobacteraceae</taxon>
        <taxon>Rhodopseudomonas</taxon>
    </lineage>
</organism>
<dbReference type="GO" id="GO:0051536">
    <property type="term" value="F:iron-sulfur cluster binding"/>
    <property type="evidence" value="ECO:0007669"/>
    <property type="project" value="UniProtKB-KW"/>
</dbReference>
<evidence type="ECO:0000259" key="5">
    <source>
        <dbReference type="PROSITE" id="PS51669"/>
    </source>
</evidence>
<keyword evidence="3" id="KW-0408">Iron</keyword>
<dbReference type="OrthoDB" id="9759518at2"/>
<accession>A0A0D7EP40</accession>
<dbReference type="PATRIC" id="fig|1076.23.peg.2611"/>
<dbReference type="InterPro" id="IPR006657">
    <property type="entry name" value="MoPterin_dinucl-bd_dom"/>
</dbReference>
<dbReference type="PROSITE" id="PS51669">
    <property type="entry name" value="4FE4S_MOW_BIS_MGD"/>
    <property type="match status" value="1"/>
</dbReference>
<dbReference type="CDD" id="cd02786">
    <property type="entry name" value="MopB_CT_3"/>
    <property type="match status" value="1"/>
</dbReference>
<proteinExistence type="inferred from homology"/>
<reference evidence="6 7" key="1">
    <citation type="submission" date="2014-11" db="EMBL/GenBank/DDBJ databases">
        <title>Genomics and ecophysiology of heterotrophic nitrogen fixing bacteria isolated from estuarine surface water.</title>
        <authorList>
            <person name="Bentzon-Tilia M."/>
            <person name="Severin I."/>
            <person name="Hansen L.H."/>
            <person name="Riemann L."/>
        </authorList>
    </citation>
    <scope>NUCLEOTIDE SEQUENCE [LARGE SCALE GENOMIC DNA]</scope>
    <source>
        <strain evidence="6 7">BAL398</strain>
    </source>
</reference>
<dbReference type="Gene3D" id="3.30.2070.10">
    <property type="entry name" value="Formate dehydrogenase/DMSO reductase"/>
    <property type="match status" value="1"/>
</dbReference>
<dbReference type="CDD" id="cd02766">
    <property type="entry name" value="MopB_3"/>
    <property type="match status" value="1"/>
</dbReference>
<dbReference type="Gene3D" id="3.40.228.10">
    <property type="entry name" value="Dimethylsulfoxide Reductase, domain 2"/>
    <property type="match status" value="1"/>
</dbReference>
<dbReference type="Proteomes" id="UP000032515">
    <property type="component" value="Unassembled WGS sequence"/>
</dbReference>
<comment type="similarity">
    <text evidence="1">Belongs to the prokaryotic molybdopterin-containing oxidoreductase family.</text>
</comment>
<evidence type="ECO:0000313" key="6">
    <source>
        <dbReference type="EMBL" id="KIZ42599.1"/>
    </source>
</evidence>
<dbReference type="GO" id="GO:0043546">
    <property type="term" value="F:molybdopterin cofactor binding"/>
    <property type="evidence" value="ECO:0007669"/>
    <property type="project" value="InterPro"/>
</dbReference>